<keyword evidence="4" id="KW-1133">Transmembrane helix</keyword>
<dbReference type="InterPro" id="IPR003594">
    <property type="entry name" value="HATPase_dom"/>
</dbReference>
<dbReference type="Gene3D" id="3.40.50.2300">
    <property type="match status" value="2"/>
</dbReference>
<comment type="catalytic activity">
    <reaction evidence="1">
        <text>ATP + protein L-histidine = ADP + protein N-phospho-L-histidine.</text>
        <dbReference type="EC" id="2.7.13.3"/>
    </reaction>
</comment>
<dbReference type="InterPro" id="IPR036890">
    <property type="entry name" value="HATPase_C_sf"/>
</dbReference>
<dbReference type="Proteomes" id="UP000325273">
    <property type="component" value="Unassembled WGS sequence"/>
</dbReference>
<keyword evidence="7" id="KW-1185">Reference proteome</keyword>
<organism evidence="6 7">
    <name type="scientific">Paraburkholderia panacisoli</name>
    <dbReference type="NCBI Taxonomy" id="2603818"/>
    <lineage>
        <taxon>Bacteria</taxon>
        <taxon>Pseudomonadati</taxon>
        <taxon>Pseudomonadota</taxon>
        <taxon>Betaproteobacteria</taxon>
        <taxon>Burkholderiales</taxon>
        <taxon>Burkholderiaceae</taxon>
        <taxon>Paraburkholderia</taxon>
    </lineage>
</organism>
<dbReference type="PANTHER" id="PTHR43065">
    <property type="entry name" value="SENSOR HISTIDINE KINASE"/>
    <property type="match status" value="1"/>
</dbReference>
<dbReference type="EMBL" id="VTUZ01000044">
    <property type="protein sequence ID" value="KAA1000540.1"/>
    <property type="molecule type" value="Genomic_DNA"/>
</dbReference>
<dbReference type="InterPro" id="IPR003661">
    <property type="entry name" value="HisK_dim/P_dom"/>
</dbReference>
<keyword evidence="3" id="KW-0597">Phosphoprotein</keyword>
<accession>A0A5B0GEL8</accession>
<dbReference type="EC" id="2.7.13.3" evidence="2"/>
<dbReference type="PANTHER" id="PTHR43065:SF42">
    <property type="entry name" value="TWO-COMPONENT SENSOR PPRA"/>
    <property type="match status" value="1"/>
</dbReference>
<evidence type="ECO:0000256" key="4">
    <source>
        <dbReference type="SAM" id="Phobius"/>
    </source>
</evidence>
<sequence length="662" mass="71305">MLPIARSLRNAECTTPAAVPHRAGKRWWLVLLIAVALNAYATGPWRVVILVGTDPTLPAAMLQIVAIRGALEAAAPVGAELYVDPLDGVRFGGEALMPEFLALIKKKYSQEQTDLVIGLGDYAANFAARYHTQIWPGTPVLISSFTEEWLRTHPVPAEFSSIPLPIDVDGTLAIAETLQPGARRLIVVGGATDDDHRAVQHAVDVARRRTSRVWSVETWQGLPLPELRQRLASLDRNAAVAYTTMYRDREGRAYFPYEVVGPMAEVSRAPIYGWYSSYIAHGLTAGSTVTFESNGQRTGALATSILRGEVAPAGASLPAAAPRCTANVGQIEKLGMSISALPGDCLLVNVPHSIWREYRGVVLTALSVVIMQAFTIAALLVQRRRRRVAEDEATRRRSELARAARFASVGELSASIAHEVGQPLGAILSNTDAAELLLKSQWAEASELHEIFADVRRDALRANEVVQRLRALLQKQAVAFGPVRLDAALKDMLVLVAPEARRRGVIVESDFAAGSTEILGDKVQLEQVLLNLTINAMDAMHDVAPSRRVLSISTRLVTDGIELAVADRGHGISADAATQLFEAFYTTKPHGMGLGLSIVRSIVDAHDGRLAAAPREGGGSIFTVWLPARHATIDKRNLAAAGDTTAETAPDAVCHAAEGRDP</sequence>
<dbReference type="PROSITE" id="PS50109">
    <property type="entry name" value="HIS_KIN"/>
    <property type="match status" value="1"/>
</dbReference>
<keyword evidence="4" id="KW-0812">Transmembrane</keyword>
<dbReference type="SUPFAM" id="SSF55874">
    <property type="entry name" value="ATPase domain of HSP90 chaperone/DNA topoisomerase II/histidine kinase"/>
    <property type="match status" value="1"/>
</dbReference>
<keyword evidence="4" id="KW-0472">Membrane</keyword>
<reference evidence="6 7" key="1">
    <citation type="submission" date="2019-08" db="EMBL/GenBank/DDBJ databases">
        <title>Paraburkholderia sp. DCY113.</title>
        <authorList>
            <person name="Kang J."/>
        </authorList>
    </citation>
    <scope>NUCLEOTIDE SEQUENCE [LARGE SCALE GENOMIC DNA]</scope>
    <source>
        <strain evidence="6 7">DCY113</strain>
    </source>
</reference>
<gene>
    <name evidence="6" type="ORF">FVF58_40050</name>
</gene>
<dbReference type="Gene3D" id="1.10.287.130">
    <property type="match status" value="1"/>
</dbReference>
<dbReference type="InterPro" id="IPR036097">
    <property type="entry name" value="HisK_dim/P_sf"/>
</dbReference>
<evidence type="ECO:0000256" key="1">
    <source>
        <dbReference type="ARBA" id="ARBA00000085"/>
    </source>
</evidence>
<dbReference type="PRINTS" id="PR00344">
    <property type="entry name" value="BCTRLSENSOR"/>
</dbReference>
<name>A0A5B0GEL8_9BURK</name>
<evidence type="ECO:0000256" key="2">
    <source>
        <dbReference type="ARBA" id="ARBA00012438"/>
    </source>
</evidence>
<evidence type="ECO:0000313" key="7">
    <source>
        <dbReference type="Proteomes" id="UP000325273"/>
    </source>
</evidence>
<protein>
    <recommendedName>
        <fullName evidence="2">histidine kinase</fullName>
        <ecNumber evidence="2">2.7.13.3</ecNumber>
    </recommendedName>
</protein>
<feature type="transmembrane region" description="Helical" evidence="4">
    <location>
        <begin position="27"/>
        <end position="45"/>
    </location>
</feature>
<proteinExistence type="predicted"/>
<feature type="domain" description="Histidine kinase" evidence="5">
    <location>
        <begin position="415"/>
        <end position="630"/>
    </location>
</feature>
<dbReference type="SMART" id="SM00388">
    <property type="entry name" value="HisKA"/>
    <property type="match status" value="1"/>
</dbReference>
<dbReference type="Gene3D" id="3.30.565.10">
    <property type="entry name" value="Histidine kinase-like ATPase, C-terminal domain"/>
    <property type="match status" value="1"/>
</dbReference>
<dbReference type="Pfam" id="PF02518">
    <property type="entry name" value="HATPase_c"/>
    <property type="match status" value="1"/>
</dbReference>
<dbReference type="GO" id="GO:0000155">
    <property type="term" value="F:phosphorelay sensor kinase activity"/>
    <property type="evidence" value="ECO:0007669"/>
    <property type="project" value="InterPro"/>
</dbReference>
<evidence type="ECO:0000259" key="5">
    <source>
        <dbReference type="PROSITE" id="PS50109"/>
    </source>
</evidence>
<dbReference type="SMART" id="SM00387">
    <property type="entry name" value="HATPase_c"/>
    <property type="match status" value="1"/>
</dbReference>
<comment type="caution">
    <text evidence="6">The sequence shown here is derived from an EMBL/GenBank/DDBJ whole genome shotgun (WGS) entry which is preliminary data.</text>
</comment>
<dbReference type="InterPro" id="IPR004358">
    <property type="entry name" value="Sig_transdc_His_kin-like_C"/>
</dbReference>
<dbReference type="SUPFAM" id="SSF47384">
    <property type="entry name" value="Homodimeric domain of signal transducing histidine kinase"/>
    <property type="match status" value="1"/>
</dbReference>
<dbReference type="InterPro" id="IPR005467">
    <property type="entry name" value="His_kinase_dom"/>
</dbReference>
<evidence type="ECO:0000313" key="6">
    <source>
        <dbReference type="EMBL" id="KAA1000540.1"/>
    </source>
</evidence>
<dbReference type="CDD" id="cd00082">
    <property type="entry name" value="HisKA"/>
    <property type="match status" value="1"/>
</dbReference>
<evidence type="ECO:0000256" key="3">
    <source>
        <dbReference type="ARBA" id="ARBA00022553"/>
    </source>
</evidence>
<dbReference type="AlphaFoldDB" id="A0A5B0GEL8"/>